<dbReference type="OrthoDB" id="9807137at2"/>
<evidence type="ECO:0000256" key="2">
    <source>
        <dbReference type="ARBA" id="ARBA00011152"/>
    </source>
</evidence>
<dbReference type="RefSeq" id="WP_045247620.1">
    <property type="nucleotide sequence ID" value="NZ_JYIY01000074.1"/>
</dbReference>
<feature type="active site" evidence="11 12">
    <location>
        <position position="192"/>
    </location>
</feature>
<dbReference type="GO" id="GO:0000105">
    <property type="term" value="P:L-histidine biosynthetic process"/>
    <property type="evidence" value="ECO:0007669"/>
    <property type="project" value="UniProtKB-UniRule"/>
</dbReference>
<name>A0A0F0LT94_9MICO</name>
<keyword evidence="11" id="KW-0963">Cytoplasm</keyword>
<dbReference type="Proteomes" id="UP000033451">
    <property type="component" value="Unassembled WGS sequence"/>
</dbReference>
<keyword evidence="4 11" id="KW-0378">Hydrolase</keyword>
<keyword evidence="14" id="KW-0808">Transferase</keyword>
<dbReference type="SUPFAM" id="SSF52317">
    <property type="entry name" value="Class I glutamine amidotransferase-like"/>
    <property type="match status" value="1"/>
</dbReference>
<dbReference type="STRING" id="400772.RR49_01685"/>
<evidence type="ECO:0000256" key="9">
    <source>
        <dbReference type="ARBA" id="ARBA00047838"/>
    </source>
</evidence>
<dbReference type="GO" id="GO:0000107">
    <property type="term" value="F:imidazoleglycerol-phosphate synthase activity"/>
    <property type="evidence" value="ECO:0007669"/>
    <property type="project" value="UniProtKB-UniRule"/>
</dbReference>
<feature type="active site" evidence="11 12">
    <location>
        <position position="194"/>
    </location>
</feature>
<organism evidence="14 15">
    <name type="scientific">Microbacterium ginsengisoli</name>
    <dbReference type="NCBI Taxonomy" id="400772"/>
    <lineage>
        <taxon>Bacteria</taxon>
        <taxon>Bacillati</taxon>
        <taxon>Actinomycetota</taxon>
        <taxon>Actinomycetes</taxon>
        <taxon>Micrococcales</taxon>
        <taxon>Microbacteriaceae</taxon>
        <taxon>Microbacterium</taxon>
    </lineage>
</organism>
<proteinExistence type="inferred from homology"/>
<evidence type="ECO:0000256" key="8">
    <source>
        <dbReference type="ARBA" id="ARBA00025299"/>
    </source>
</evidence>
<gene>
    <name evidence="11 14" type="primary">hisH</name>
    <name evidence="14" type="ORF">RR49_01685</name>
</gene>
<dbReference type="PROSITE" id="PS51273">
    <property type="entry name" value="GATASE_TYPE_1"/>
    <property type="match status" value="1"/>
</dbReference>
<dbReference type="EC" id="3.5.1.2" evidence="11"/>
<evidence type="ECO:0000256" key="7">
    <source>
        <dbReference type="ARBA" id="ARBA00023239"/>
    </source>
</evidence>
<keyword evidence="5 11" id="KW-0315">Glutamine amidotransferase</keyword>
<accession>A0A0F0LT94</accession>
<dbReference type="EC" id="4.3.2.10" evidence="11"/>
<dbReference type="GO" id="GO:0016829">
    <property type="term" value="F:lyase activity"/>
    <property type="evidence" value="ECO:0007669"/>
    <property type="project" value="UniProtKB-KW"/>
</dbReference>
<dbReference type="GO" id="GO:0005737">
    <property type="term" value="C:cytoplasm"/>
    <property type="evidence" value="ECO:0007669"/>
    <property type="project" value="UniProtKB-SubCell"/>
</dbReference>
<evidence type="ECO:0000256" key="3">
    <source>
        <dbReference type="ARBA" id="ARBA00022605"/>
    </source>
</evidence>
<keyword evidence="7 11" id="KW-0456">Lyase</keyword>
<dbReference type="PANTHER" id="PTHR42701">
    <property type="entry name" value="IMIDAZOLE GLYCEROL PHOSPHATE SYNTHASE SUBUNIT HISH"/>
    <property type="match status" value="1"/>
</dbReference>
<evidence type="ECO:0000256" key="5">
    <source>
        <dbReference type="ARBA" id="ARBA00022962"/>
    </source>
</evidence>
<feature type="domain" description="Glutamine amidotransferase" evidence="13">
    <location>
        <begin position="9"/>
        <end position="204"/>
    </location>
</feature>
<sequence>MTRTPLVAVLDYGSGNVHSAVKALAAAGADARLTADRALVLEADGLVVPGVGAFRAVMEALRASGGDDLIDRRLAGGRPVLGICVGMQVLFGRGVERGDDTPGLGEWPGVVTELDAPVLPHMGWNTVEPGEGSTLFAGVEDERFYFVHSFAAQQWSLEVQPPFPTPSLTWATHGSRFLAAVENGALSATQFHPEKSGAAGIRLLSNWIGSLSAG</sequence>
<dbReference type="Gene3D" id="3.40.50.880">
    <property type="match status" value="1"/>
</dbReference>
<dbReference type="PIRSF" id="PIRSF000495">
    <property type="entry name" value="Amidotransf_hisH"/>
    <property type="match status" value="1"/>
</dbReference>
<reference evidence="14 15" key="1">
    <citation type="submission" date="2015-02" db="EMBL/GenBank/DDBJ databases">
        <title>Draft genome sequences of ten Microbacterium spp. with emphasis on heavy metal contaminated environments.</title>
        <authorList>
            <person name="Corretto E."/>
        </authorList>
    </citation>
    <scope>NUCLEOTIDE SEQUENCE [LARGE SCALE GENOMIC DNA]</scope>
    <source>
        <strain evidence="14 15">DSM 18659</strain>
    </source>
</reference>
<comment type="subcellular location">
    <subcellularLocation>
        <location evidence="11">Cytoplasm</location>
    </subcellularLocation>
</comment>
<dbReference type="InterPro" id="IPR010139">
    <property type="entry name" value="Imidazole-glycPsynth_HisH"/>
</dbReference>
<comment type="catalytic activity">
    <reaction evidence="10 11">
        <text>L-glutamine + H2O = L-glutamate + NH4(+)</text>
        <dbReference type="Rhea" id="RHEA:15889"/>
        <dbReference type="ChEBI" id="CHEBI:15377"/>
        <dbReference type="ChEBI" id="CHEBI:28938"/>
        <dbReference type="ChEBI" id="CHEBI:29985"/>
        <dbReference type="ChEBI" id="CHEBI:58359"/>
        <dbReference type="EC" id="3.5.1.2"/>
    </reaction>
</comment>
<keyword evidence="14" id="KW-0328">Glycosyltransferase</keyword>
<evidence type="ECO:0000256" key="11">
    <source>
        <dbReference type="HAMAP-Rule" id="MF_00278"/>
    </source>
</evidence>
<dbReference type="NCBIfam" id="TIGR01855">
    <property type="entry name" value="IMP_synth_hisH"/>
    <property type="match status" value="1"/>
</dbReference>
<evidence type="ECO:0000256" key="6">
    <source>
        <dbReference type="ARBA" id="ARBA00023102"/>
    </source>
</evidence>
<comment type="subunit">
    <text evidence="2 11">Heterodimer of HisH and HisF.</text>
</comment>
<comment type="function">
    <text evidence="8 11">IGPS catalyzes the conversion of PRFAR and glutamine to IGP, AICAR and glutamate. The HisH subunit catalyzes the hydrolysis of glutamine to glutamate and ammonia as part of the synthesis of IGP and AICAR. The resulting ammonia molecule is channeled to the active site of HisF.</text>
</comment>
<keyword evidence="3 11" id="KW-0028">Amino-acid biosynthesis</keyword>
<comment type="caution">
    <text evidence="14">The sequence shown here is derived from an EMBL/GenBank/DDBJ whole genome shotgun (WGS) entry which is preliminary data.</text>
</comment>
<dbReference type="InterPro" id="IPR029062">
    <property type="entry name" value="Class_I_gatase-like"/>
</dbReference>
<dbReference type="AlphaFoldDB" id="A0A0F0LT94"/>
<feature type="active site" description="Nucleophile" evidence="11 12">
    <location>
        <position position="84"/>
    </location>
</feature>
<comment type="pathway">
    <text evidence="1 11">Amino-acid biosynthesis; L-histidine biosynthesis; L-histidine from 5-phospho-alpha-D-ribose 1-diphosphate: step 5/9.</text>
</comment>
<evidence type="ECO:0000256" key="4">
    <source>
        <dbReference type="ARBA" id="ARBA00022801"/>
    </source>
</evidence>
<evidence type="ECO:0000313" key="15">
    <source>
        <dbReference type="Proteomes" id="UP000033451"/>
    </source>
</evidence>
<evidence type="ECO:0000256" key="1">
    <source>
        <dbReference type="ARBA" id="ARBA00005091"/>
    </source>
</evidence>
<dbReference type="PATRIC" id="fig|400772.4.peg.1707"/>
<evidence type="ECO:0000256" key="12">
    <source>
        <dbReference type="PIRSR" id="PIRSR000495-1"/>
    </source>
</evidence>
<keyword evidence="6 11" id="KW-0368">Histidine biosynthesis</keyword>
<dbReference type="EMBL" id="JYIY01000074">
    <property type="protein sequence ID" value="KJL36353.1"/>
    <property type="molecule type" value="Genomic_DNA"/>
</dbReference>
<evidence type="ECO:0000256" key="10">
    <source>
        <dbReference type="ARBA" id="ARBA00049534"/>
    </source>
</evidence>
<dbReference type="InterPro" id="IPR017926">
    <property type="entry name" value="GATASE"/>
</dbReference>
<keyword evidence="15" id="KW-1185">Reference proteome</keyword>
<dbReference type="CDD" id="cd01748">
    <property type="entry name" value="GATase1_IGP_Synthase"/>
    <property type="match status" value="1"/>
</dbReference>
<evidence type="ECO:0000259" key="13">
    <source>
        <dbReference type="Pfam" id="PF00117"/>
    </source>
</evidence>
<dbReference type="PANTHER" id="PTHR42701:SF1">
    <property type="entry name" value="IMIDAZOLE GLYCEROL PHOSPHATE SYNTHASE SUBUNIT HISH"/>
    <property type="match status" value="1"/>
</dbReference>
<dbReference type="Pfam" id="PF00117">
    <property type="entry name" value="GATase"/>
    <property type="match status" value="1"/>
</dbReference>
<evidence type="ECO:0000313" key="14">
    <source>
        <dbReference type="EMBL" id="KJL36353.1"/>
    </source>
</evidence>
<dbReference type="UniPathway" id="UPA00031">
    <property type="reaction ID" value="UER00010"/>
</dbReference>
<protein>
    <recommendedName>
        <fullName evidence="11">Imidazole glycerol phosphate synthase subunit HisH</fullName>
        <ecNumber evidence="11">4.3.2.10</ecNumber>
    </recommendedName>
    <alternativeName>
        <fullName evidence="11">IGP synthase glutaminase subunit</fullName>
        <ecNumber evidence="11">3.5.1.2</ecNumber>
    </alternativeName>
    <alternativeName>
        <fullName evidence="11">IGP synthase subunit HisH</fullName>
    </alternativeName>
    <alternativeName>
        <fullName evidence="11">ImGP synthase subunit HisH</fullName>
        <shortName evidence="11">IGPS subunit HisH</shortName>
    </alternativeName>
</protein>
<dbReference type="GO" id="GO:0004359">
    <property type="term" value="F:glutaminase activity"/>
    <property type="evidence" value="ECO:0007669"/>
    <property type="project" value="UniProtKB-EC"/>
</dbReference>
<dbReference type="HAMAP" id="MF_00278">
    <property type="entry name" value="HisH"/>
    <property type="match status" value="1"/>
</dbReference>
<comment type="catalytic activity">
    <reaction evidence="9 11">
        <text>5-[(5-phospho-1-deoxy-D-ribulos-1-ylimino)methylamino]-1-(5-phospho-beta-D-ribosyl)imidazole-4-carboxamide + L-glutamine = D-erythro-1-(imidazol-4-yl)glycerol 3-phosphate + 5-amino-1-(5-phospho-beta-D-ribosyl)imidazole-4-carboxamide + L-glutamate + H(+)</text>
        <dbReference type="Rhea" id="RHEA:24793"/>
        <dbReference type="ChEBI" id="CHEBI:15378"/>
        <dbReference type="ChEBI" id="CHEBI:29985"/>
        <dbReference type="ChEBI" id="CHEBI:58278"/>
        <dbReference type="ChEBI" id="CHEBI:58359"/>
        <dbReference type="ChEBI" id="CHEBI:58475"/>
        <dbReference type="ChEBI" id="CHEBI:58525"/>
        <dbReference type="EC" id="4.3.2.10"/>
    </reaction>
</comment>